<evidence type="ECO:0000313" key="2">
    <source>
        <dbReference type="Proteomes" id="UP000324781"/>
    </source>
</evidence>
<protein>
    <submittedName>
        <fullName evidence="1">Uncharacterized protein</fullName>
    </submittedName>
</protein>
<evidence type="ECO:0000313" key="1">
    <source>
        <dbReference type="EMBL" id="SHI91681.1"/>
    </source>
</evidence>
<reference evidence="1 2" key="1">
    <citation type="submission" date="2016-11" db="EMBL/GenBank/DDBJ databases">
        <authorList>
            <person name="Varghese N."/>
            <person name="Submissions S."/>
        </authorList>
    </citation>
    <scope>NUCLEOTIDE SEQUENCE [LARGE SCALE GENOMIC DNA]</scope>
    <source>
        <strain evidence="1 2">DSM 19027</strain>
    </source>
</reference>
<dbReference type="AlphaFoldDB" id="A0A1M6F1Y7"/>
<dbReference type="Proteomes" id="UP000324781">
    <property type="component" value="Unassembled WGS sequence"/>
</dbReference>
<organism evidence="1 2">
    <name type="scientific">Thermoclostridium caenicola</name>
    <dbReference type="NCBI Taxonomy" id="659425"/>
    <lineage>
        <taxon>Bacteria</taxon>
        <taxon>Bacillati</taxon>
        <taxon>Bacillota</taxon>
        <taxon>Clostridia</taxon>
        <taxon>Eubacteriales</taxon>
        <taxon>Oscillospiraceae</taxon>
        <taxon>Thermoclostridium</taxon>
    </lineage>
</organism>
<dbReference type="OrthoDB" id="2573657at2"/>
<sequence length="400" mass="45866">MDIEDCERHIYRTVMNLLWQVEAKYHESYVRADTRRIREVLERMHRHAEEASWELYTLSQEAHNAAVGYRNNESQLARLIAQSSIKFGLNFDMQKALSGIYRVTGVSTAIGSRLAVGNLNIKLGTGRVTALLAAGLIPALINEAGVADEQKIEKKQQEAMAKLDEILRVEQKIIAGEIYPTYHIAKLLSEKNGTIDKLLEYEKDEELKALLMQVREGRINTWEEYKKSKGLNNRNETDQTSVYKNEQSIQNETFNVVVADRLREKLVDNAYKLVSYDLSKSGNERVIREPIYNYSKAGNGPLTKDMFNEDGTIRYVEGEMYLDCQSLQSSLYKSVFPDIDIREYYKYVPYPANGGCDHLKYMGKEVDYKTDGKFDESKLKLGDLIIYDYKGPNMPQSSPN</sequence>
<proteinExistence type="predicted"/>
<keyword evidence="2" id="KW-1185">Reference proteome</keyword>
<accession>A0A1M6F1Y7</accession>
<dbReference type="RefSeq" id="WP_149678392.1">
    <property type="nucleotide sequence ID" value="NZ_FQZP01000015.1"/>
</dbReference>
<name>A0A1M6F1Y7_9FIRM</name>
<dbReference type="EMBL" id="FQZP01000015">
    <property type="protein sequence ID" value="SHI91681.1"/>
    <property type="molecule type" value="Genomic_DNA"/>
</dbReference>
<gene>
    <name evidence="1" type="ORF">SAMN05444373_10151</name>
</gene>